<feature type="compositionally biased region" description="Basic and acidic residues" evidence="1">
    <location>
        <begin position="25"/>
        <end position="42"/>
    </location>
</feature>
<sequence>MKHAMKCLYESESVSGSGGSRRINRALERKRGEGRANKDHQADQRTFQPFFLPISRGGIFCRCRMSQVFWNLCGERST</sequence>
<protein>
    <submittedName>
        <fullName evidence="2">Uncharacterized protein</fullName>
    </submittedName>
</protein>
<evidence type="ECO:0000313" key="2">
    <source>
        <dbReference type="EMBL" id="ABK23654.1"/>
    </source>
</evidence>
<reference evidence="2" key="1">
    <citation type="journal article" date="2008" name="BMC Genomics">
        <title>A conifer genomics resource of 200,000 spruce (Picea spp.) ESTs and 6,464 high-quality, sequence-finished full-length cDNAs for Sitka spruce (Picea sitchensis).</title>
        <authorList>
            <person name="Ralph S.G."/>
            <person name="Chun H.J."/>
            <person name="Kolosova N."/>
            <person name="Cooper D."/>
            <person name="Oddy C."/>
            <person name="Ritland C.E."/>
            <person name="Kirkpatrick R."/>
            <person name="Moore R."/>
            <person name="Barber S."/>
            <person name="Holt R.A."/>
            <person name="Jones S.J."/>
            <person name="Marra M.A."/>
            <person name="Douglas C.J."/>
            <person name="Ritland K."/>
            <person name="Bohlmann J."/>
        </authorList>
    </citation>
    <scope>NUCLEOTIDE SEQUENCE</scope>
    <source>
        <tissue evidence="2">Bark</tissue>
    </source>
</reference>
<feature type="region of interest" description="Disordered" evidence="1">
    <location>
        <begin position="13"/>
        <end position="42"/>
    </location>
</feature>
<proteinExistence type="evidence at transcript level"/>
<accession>A9NSP3</accession>
<name>A9NSP3_PICSI</name>
<dbReference type="EMBL" id="EF084334">
    <property type="protein sequence ID" value="ABK23654.1"/>
    <property type="molecule type" value="mRNA"/>
</dbReference>
<evidence type="ECO:0000256" key="1">
    <source>
        <dbReference type="SAM" id="MobiDB-lite"/>
    </source>
</evidence>
<dbReference type="AlphaFoldDB" id="A9NSP3"/>
<organism evidence="2">
    <name type="scientific">Picea sitchensis</name>
    <name type="common">Sitka spruce</name>
    <name type="synonym">Pinus sitchensis</name>
    <dbReference type="NCBI Taxonomy" id="3332"/>
    <lineage>
        <taxon>Eukaryota</taxon>
        <taxon>Viridiplantae</taxon>
        <taxon>Streptophyta</taxon>
        <taxon>Embryophyta</taxon>
        <taxon>Tracheophyta</taxon>
        <taxon>Spermatophyta</taxon>
        <taxon>Pinopsida</taxon>
        <taxon>Pinidae</taxon>
        <taxon>Conifers I</taxon>
        <taxon>Pinales</taxon>
        <taxon>Pinaceae</taxon>
        <taxon>Picea</taxon>
    </lineage>
</organism>